<dbReference type="InterPro" id="IPR015919">
    <property type="entry name" value="Cadherin-like_sf"/>
</dbReference>
<comment type="subcellular location">
    <subcellularLocation>
        <location evidence="1">Membrane</location>
    </subcellularLocation>
</comment>
<organism evidence="9 10">
    <name type="scientific">Pseudomonas putida</name>
    <name type="common">Arthrobacter siderocapsulatus</name>
    <dbReference type="NCBI Taxonomy" id="303"/>
    <lineage>
        <taxon>Bacteria</taxon>
        <taxon>Pseudomonadati</taxon>
        <taxon>Pseudomonadota</taxon>
        <taxon>Gammaproteobacteria</taxon>
        <taxon>Pseudomonadales</taxon>
        <taxon>Pseudomonadaceae</taxon>
        <taxon>Pseudomonas</taxon>
    </lineage>
</organism>
<dbReference type="PANTHER" id="PTHR24025:SF23">
    <property type="entry name" value="NEURAL-CADHERIN"/>
    <property type="match status" value="1"/>
</dbReference>
<feature type="domain" description="Cadherin" evidence="8">
    <location>
        <begin position="183"/>
        <end position="278"/>
    </location>
</feature>
<evidence type="ECO:0000256" key="2">
    <source>
        <dbReference type="ARBA" id="ARBA00022692"/>
    </source>
</evidence>
<dbReference type="NCBIfam" id="NF012211">
    <property type="entry name" value="tand_rpt_95"/>
    <property type="match status" value="4"/>
</dbReference>
<evidence type="ECO:0000256" key="5">
    <source>
        <dbReference type="ARBA" id="ARBA00022889"/>
    </source>
</evidence>
<dbReference type="EMBL" id="JACARV010000080">
    <property type="protein sequence ID" value="NWC83131.1"/>
    <property type="molecule type" value="Genomic_DNA"/>
</dbReference>
<dbReference type="Proteomes" id="UP000542695">
    <property type="component" value="Unassembled WGS sequence"/>
</dbReference>
<dbReference type="AlphaFoldDB" id="A0A7Y7ZDU0"/>
<sequence length="395" mass="40763">MSLNEDTTGSITLSAYDSDSPPPTVFEIVTAPNPAFGSAYISGTTLIFTPSANWYGTTSLTYRAQDSAGAWSAPATVTIVVNPVNDPPVAEPKTLIVDEDTTGSVVLSATDIDSPPPTVFQIFTAPNASHGTAYISGSTLVFTPAKDWNGTTSLTYGAQDSAGAWSAPATVTIVVNPVNDPPVAQPKTLVIDEDTTGSVVLTATDIDSPPPSVFQIVTGPNAATGTASISGSTLTFTPVKDWNGTTSLTYRAQDSAGAWSAPATVTIVVNPVNDPPVAQPKSLTIDEDTPGSVVLTATDIDSPTPTIFQIVTAPNSLHGTATLSGSTLTFNPAQDWNGTTSLTYRAQDNAGAWSLPATVTIVVRPVNDRPVKVGGLKIETKEGVPTTVRATVSLK</sequence>
<dbReference type="InterPro" id="IPR002126">
    <property type="entry name" value="Cadherin-like_dom"/>
</dbReference>
<dbReference type="GO" id="GO:0005509">
    <property type="term" value="F:calcium ion binding"/>
    <property type="evidence" value="ECO:0007669"/>
    <property type="project" value="InterPro"/>
</dbReference>
<keyword evidence="6" id="KW-1133">Transmembrane helix</keyword>
<dbReference type="InterPro" id="IPR050971">
    <property type="entry name" value="Cadherin-domain_protein"/>
</dbReference>
<evidence type="ECO:0000256" key="4">
    <source>
        <dbReference type="ARBA" id="ARBA00022837"/>
    </source>
</evidence>
<keyword evidence="7" id="KW-0472">Membrane</keyword>
<proteinExistence type="predicted"/>
<dbReference type="CDD" id="cd11304">
    <property type="entry name" value="Cadherin_repeat"/>
    <property type="match status" value="1"/>
</dbReference>
<dbReference type="GO" id="GO:0016020">
    <property type="term" value="C:membrane"/>
    <property type="evidence" value="ECO:0007669"/>
    <property type="project" value="UniProtKB-SubCell"/>
</dbReference>
<evidence type="ECO:0000313" key="10">
    <source>
        <dbReference type="Proteomes" id="UP000542695"/>
    </source>
</evidence>
<evidence type="ECO:0000256" key="7">
    <source>
        <dbReference type="ARBA" id="ARBA00023136"/>
    </source>
</evidence>
<dbReference type="PANTHER" id="PTHR24025">
    <property type="entry name" value="DESMOGLEIN FAMILY MEMBER"/>
    <property type="match status" value="1"/>
</dbReference>
<dbReference type="SUPFAM" id="SSF49313">
    <property type="entry name" value="Cadherin-like"/>
    <property type="match status" value="1"/>
</dbReference>
<dbReference type="GO" id="GO:0005911">
    <property type="term" value="C:cell-cell junction"/>
    <property type="evidence" value="ECO:0007669"/>
    <property type="project" value="TreeGrafter"/>
</dbReference>
<keyword evidence="4" id="KW-0106">Calcium</keyword>
<accession>A0A7Y7ZDU0</accession>
<keyword evidence="2" id="KW-0812">Transmembrane</keyword>
<dbReference type="Gene3D" id="2.60.40.3440">
    <property type="match status" value="4"/>
</dbReference>
<evidence type="ECO:0000256" key="3">
    <source>
        <dbReference type="ARBA" id="ARBA00022737"/>
    </source>
</evidence>
<dbReference type="Pfam" id="PF17963">
    <property type="entry name" value="Big_9"/>
    <property type="match status" value="4"/>
</dbReference>
<gene>
    <name evidence="9" type="ORF">HX798_22985</name>
</gene>
<protein>
    <submittedName>
        <fullName evidence="9">Tandem-95 repeat protein</fullName>
    </submittedName>
</protein>
<comment type="caution">
    <text evidence="9">The sequence shown here is derived from an EMBL/GenBank/DDBJ whole genome shotgun (WGS) entry which is preliminary data.</text>
</comment>
<reference evidence="9 10" key="1">
    <citation type="submission" date="2020-04" db="EMBL/GenBank/DDBJ databases">
        <title>Molecular characterization of pseudomonads from Agaricus bisporus reveal novel blotch 2 pathogens in Western Europe.</title>
        <authorList>
            <person name="Taparia T."/>
            <person name="Krijger M."/>
            <person name="Haynes E."/>
            <person name="Elpinstone J.G."/>
            <person name="Noble R."/>
            <person name="Van Der Wolf J."/>
        </authorList>
    </citation>
    <scope>NUCLEOTIDE SEQUENCE [LARGE SCALE GENOMIC DNA]</scope>
    <source>
        <strain evidence="9 10">P7765</strain>
    </source>
</reference>
<name>A0A7Y7ZDU0_PSEPU</name>
<evidence type="ECO:0000259" key="8">
    <source>
        <dbReference type="PROSITE" id="PS50268"/>
    </source>
</evidence>
<evidence type="ECO:0000313" key="9">
    <source>
        <dbReference type="EMBL" id="NWC83131.1"/>
    </source>
</evidence>
<evidence type="ECO:0000256" key="1">
    <source>
        <dbReference type="ARBA" id="ARBA00004370"/>
    </source>
</evidence>
<keyword evidence="5" id="KW-0130">Cell adhesion</keyword>
<keyword evidence="3" id="KW-0677">Repeat</keyword>
<evidence type="ECO:0000256" key="6">
    <source>
        <dbReference type="ARBA" id="ARBA00022989"/>
    </source>
</evidence>
<dbReference type="PROSITE" id="PS50268">
    <property type="entry name" value="CADHERIN_2"/>
    <property type="match status" value="1"/>
</dbReference>
<dbReference type="GO" id="GO:0007156">
    <property type="term" value="P:homophilic cell adhesion via plasma membrane adhesion molecules"/>
    <property type="evidence" value="ECO:0007669"/>
    <property type="project" value="InterPro"/>
</dbReference>